<gene>
    <name evidence="1" type="ORF">NEIELOOT_02900</name>
</gene>
<dbReference type="EMBL" id="ADBF01000255">
    <property type="protein sequence ID" value="EFE48373.1"/>
    <property type="molecule type" value="Genomic_DNA"/>
</dbReference>
<name>D4DUY7_NEIEG</name>
<dbReference type="AlphaFoldDB" id="D4DUY7"/>
<comment type="caution">
    <text evidence="1">The sequence shown here is derived from an EMBL/GenBank/DDBJ whole genome shotgun (WGS) entry which is preliminary data.</text>
</comment>
<evidence type="ECO:0000313" key="1">
    <source>
        <dbReference type="EMBL" id="EFE48373.1"/>
    </source>
</evidence>
<sequence>MSQVRILPRSKRVAQLVEHRLFPKNLAARRTPFLRRQADA</sequence>
<accession>D4DUY7</accession>
<proteinExistence type="predicted"/>
<dbReference type="Proteomes" id="UP000005536">
    <property type="component" value="Unassembled WGS sequence"/>
</dbReference>
<protein>
    <submittedName>
        <fullName evidence="1">Uncharacterized protein</fullName>
    </submittedName>
</protein>
<evidence type="ECO:0000313" key="2">
    <source>
        <dbReference type="Proteomes" id="UP000005536"/>
    </source>
</evidence>
<organism evidence="1 2">
    <name type="scientific">Neisseria elongata subsp. glycolytica ATCC 29315</name>
    <dbReference type="NCBI Taxonomy" id="546263"/>
    <lineage>
        <taxon>Bacteria</taxon>
        <taxon>Pseudomonadati</taxon>
        <taxon>Pseudomonadota</taxon>
        <taxon>Betaproteobacteria</taxon>
        <taxon>Neisseriales</taxon>
        <taxon>Neisseriaceae</taxon>
        <taxon>Neisseria</taxon>
    </lineage>
</organism>
<reference evidence="1 2" key="1">
    <citation type="submission" date="2010-02" db="EMBL/GenBank/DDBJ databases">
        <authorList>
            <person name="Weinstock G."/>
            <person name="Sodergren E."/>
            <person name="Clifton S."/>
            <person name="Fulton L."/>
            <person name="Fulton B."/>
            <person name="Courtney L."/>
            <person name="Fronick C."/>
            <person name="Harrison M."/>
            <person name="Strong C."/>
            <person name="Farmer C."/>
            <person name="Delahaunty K."/>
            <person name="Markovic C."/>
            <person name="Hall O."/>
            <person name="Minx P."/>
            <person name="Tomlinson C."/>
            <person name="Mitreva M."/>
            <person name="Nelson J."/>
            <person name="Hou S."/>
            <person name="Wollam A."/>
            <person name="Pepin K.H."/>
            <person name="Johnson M."/>
            <person name="Bhonagiri V."/>
            <person name="Zhang X."/>
            <person name="Suruliraj S."/>
            <person name="Warren W."/>
            <person name="Chinwalla A."/>
            <person name="Mardis E.R."/>
            <person name="Wilson R.K."/>
        </authorList>
    </citation>
    <scope>NUCLEOTIDE SEQUENCE [LARGE SCALE GENOMIC DNA]</scope>
    <source>
        <strain evidence="1 2">ATCC 29315</strain>
    </source>
</reference>